<comment type="caution">
    <text evidence="1">The sequence shown here is derived from an EMBL/GenBank/DDBJ whole genome shotgun (WGS) entry which is preliminary data.</text>
</comment>
<dbReference type="AlphaFoldDB" id="A0A9P1DLB5"/>
<dbReference type="Proteomes" id="UP001152797">
    <property type="component" value="Unassembled WGS sequence"/>
</dbReference>
<reference evidence="2" key="2">
    <citation type="submission" date="2024-04" db="EMBL/GenBank/DDBJ databases">
        <authorList>
            <person name="Chen Y."/>
            <person name="Shah S."/>
            <person name="Dougan E. K."/>
            <person name="Thang M."/>
            <person name="Chan C."/>
        </authorList>
    </citation>
    <scope>NUCLEOTIDE SEQUENCE [LARGE SCALE GENOMIC DNA]</scope>
</reference>
<evidence type="ECO:0000313" key="1">
    <source>
        <dbReference type="EMBL" id="CAI4012246.1"/>
    </source>
</evidence>
<keyword evidence="3" id="KW-1185">Reference proteome</keyword>
<dbReference type="EMBL" id="CAMXCT030005401">
    <property type="protein sequence ID" value="CAL4799558.1"/>
    <property type="molecule type" value="Genomic_DNA"/>
</dbReference>
<proteinExistence type="predicted"/>
<protein>
    <submittedName>
        <fullName evidence="1">Uncharacterized protein</fullName>
    </submittedName>
</protein>
<evidence type="ECO:0000313" key="2">
    <source>
        <dbReference type="EMBL" id="CAL1165621.1"/>
    </source>
</evidence>
<organism evidence="1">
    <name type="scientific">Cladocopium goreaui</name>
    <dbReference type="NCBI Taxonomy" id="2562237"/>
    <lineage>
        <taxon>Eukaryota</taxon>
        <taxon>Sar</taxon>
        <taxon>Alveolata</taxon>
        <taxon>Dinophyceae</taxon>
        <taxon>Suessiales</taxon>
        <taxon>Symbiodiniaceae</taxon>
        <taxon>Cladocopium</taxon>
    </lineage>
</organism>
<name>A0A9P1DLB5_9DINO</name>
<evidence type="ECO:0000313" key="3">
    <source>
        <dbReference type="Proteomes" id="UP001152797"/>
    </source>
</evidence>
<dbReference type="EMBL" id="CAMXCT020005401">
    <property type="protein sequence ID" value="CAL1165621.1"/>
    <property type="molecule type" value="Genomic_DNA"/>
</dbReference>
<accession>A0A9P1DLB5</accession>
<gene>
    <name evidence="1" type="ORF">C1SCF055_LOCUS37326</name>
</gene>
<dbReference type="EMBL" id="CAMXCT010005401">
    <property type="protein sequence ID" value="CAI4012246.1"/>
    <property type="molecule type" value="Genomic_DNA"/>
</dbReference>
<reference evidence="1" key="1">
    <citation type="submission" date="2022-10" db="EMBL/GenBank/DDBJ databases">
        <authorList>
            <person name="Chen Y."/>
            <person name="Dougan E. K."/>
            <person name="Chan C."/>
            <person name="Rhodes N."/>
            <person name="Thang M."/>
        </authorList>
    </citation>
    <scope>NUCLEOTIDE SEQUENCE</scope>
</reference>
<sequence>MGFGVEVELSSAGAAHAAPAGAAMAPVAPAPQAAQVQEWTNMLPRPSELLLSGLDERFARDM</sequence>